<organism evidence="4 5">
    <name type="scientific">Sulfurospirillum tamanense</name>
    <dbReference type="NCBI Taxonomy" id="2813362"/>
    <lineage>
        <taxon>Bacteria</taxon>
        <taxon>Pseudomonadati</taxon>
        <taxon>Campylobacterota</taxon>
        <taxon>Epsilonproteobacteria</taxon>
        <taxon>Campylobacterales</taxon>
        <taxon>Sulfurospirillaceae</taxon>
        <taxon>Sulfurospirillum</taxon>
    </lineage>
</organism>
<evidence type="ECO:0000256" key="2">
    <source>
        <dbReference type="PIRNR" id="PIRNR006429"/>
    </source>
</evidence>
<dbReference type="InterPro" id="IPR024188">
    <property type="entry name" value="GltB"/>
</dbReference>
<reference evidence="5" key="2">
    <citation type="submission" date="2021-02" db="EMBL/GenBank/DDBJ databases">
        <title>Sulfurospirillum tamanensis sp. nov.</title>
        <authorList>
            <person name="Merkel A.Y."/>
        </authorList>
    </citation>
    <scope>NUCLEOTIDE SEQUENCE [LARGE SCALE GENOMIC DNA]</scope>
    <source>
        <strain evidence="5">T05b</strain>
    </source>
</reference>
<evidence type="ECO:0000256" key="1">
    <source>
        <dbReference type="ARBA" id="ARBA00009716"/>
    </source>
</evidence>
<proteinExistence type="inferred from homology"/>
<dbReference type="PANTHER" id="PTHR43819:SF1">
    <property type="entry name" value="ARCHAEAL-TYPE GLUTAMATE SYNTHASE [NADPH]"/>
    <property type="match status" value="1"/>
</dbReference>
<dbReference type="PIRSF" id="PIRSF006429">
    <property type="entry name" value="GOGAT_lg_2"/>
    <property type="match status" value="1"/>
</dbReference>
<dbReference type="CDD" id="cd02808">
    <property type="entry name" value="GltS_FMN"/>
    <property type="match status" value="1"/>
</dbReference>
<gene>
    <name evidence="4" type="ORF">JWV37_04140</name>
</gene>
<dbReference type="Pfam" id="PF01645">
    <property type="entry name" value="Glu_synthase"/>
    <property type="match status" value="1"/>
</dbReference>
<dbReference type="PANTHER" id="PTHR43819">
    <property type="entry name" value="ARCHAEAL-TYPE GLUTAMATE SYNTHASE [NADPH]"/>
    <property type="match status" value="1"/>
</dbReference>
<keyword evidence="5" id="KW-1185">Reference proteome</keyword>
<reference evidence="4 5" key="1">
    <citation type="submission" date="2021-02" db="EMBL/GenBank/DDBJ databases">
        <title>Sulfurospirillum tamanensis sp. nov.</title>
        <authorList>
            <person name="Frolova A."/>
            <person name="Merkel A."/>
            <person name="Slobodkin A."/>
        </authorList>
    </citation>
    <scope>NUCLEOTIDE SEQUENCE [LARGE SCALE GENOMIC DNA]</scope>
    <source>
        <strain evidence="4 5">T05b</strain>
    </source>
</reference>
<dbReference type="InterPro" id="IPR002932">
    <property type="entry name" value="Glu_synthdom"/>
</dbReference>
<sequence>MVWWQIALLVIVFGLVQLFIYDKYVQRKSSLLINYPVLARMRYVFELLREPLRQYFAEETFYESRDKVEWVYKAAKDRNLFLSFSVAQPFSGSRFIIKNANRVLNTEEVSEDFSQTFGKECQIPYVSPSVIVRSAMSDGALSPEATRSFAMGALKGKFPVNTGEGGLTSNYFFTHRPTSERLAYLESLEGTALQKGLYRLVKKLFNGAIASRLYRKLALAGTKAKDSFILDTDSLLLYRINWSAPLEVFPKTVPEDIPDIVLQIGSGLYGVRKEDHSFDPQRYEKVMRFCKMTEVKIAQGAKQTGGKIISEKVTDDVAYYRGVEAGKDLMSPNRFPYANTLEELLGFVATLKEISKKPVGIKIVISDVEQLDDLMVAIKGRKGAGGAIPDFITVDGGDGGSATAPLELMESVGLSLINSLYLLDFYLRMHQLRDKIKIIGSGKILTPDDVAIALCMGADMVGIARGFMMSGGCIRARHCSGAEGKKCPVGMATQDRKKRLSYLVLQKSHHIANYHRQLLQGLRTILAVTGEAHISKLSRKHLAFRDVRGELFFDVDTYFQNKLHV</sequence>
<dbReference type="Gene3D" id="3.20.20.70">
    <property type="entry name" value="Aldolase class I"/>
    <property type="match status" value="1"/>
</dbReference>
<accession>A0ABS2WQN4</accession>
<evidence type="ECO:0000313" key="4">
    <source>
        <dbReference type="EMBL" id="MBN2963963.1"/>
    </source>
</evidence>
<comment type="caution">
    <text evidence="4">The sequence shown here is derived from an EMBL/GenBank/DDBJ whole genome shotgun (WGS) entry which is preliminary data.</text>
</comment>
<evidence type="ECO:0000259" key="3">
    <source>
        <dbReference type="Pfam" id="PF01645"/>
    </source>
</evidence>
<name>A0ABS2WQN4_9BACT</name>
<dbReference type="InterPro" id="IPR013785">
    <property type="entry name" value="Aldolase_TIM"/>
</dbReference>
<comment type="similarity">
    <text evidence="1 2">Belongs to the glutamate synthase family.</text>
</comment>
<evidence type="ECO:0000313" key="5">
    <source>
        <dbReference type="Proteomes" id="UP000703590"/>
    </source>
</evidence>
<dbReference type="Proteomes" id="UP000703590">
    <property type="component" value="Unassembled WGS sequence"/>
</dbReference>
<reference evidence="4 5" key="3">
    <citation type="submission" date="2021-02" db="EMBL/GenBank/DDBJ databases">
        <authorList>
            <person name="Merkel A.Y."/>
        </authorList>
    </citation>
    <scope>NUCLEOTIDE SEQUENCE [LARGE SCALE GENOMIC DNA]</scope>
    <source>
        <strain evidence="4 5">T05b</strain>
    </source>
</reference>
<dbReference type="EMBL" id="JAFHKK010000006">
    <property type="protein sequence ID" value="MBN2963963.1"/>
    <property type="molecule type" value="Genomic_DNA"/>
</dbReference>
<feature type="domain" description="Glutamate synthase" evidence="3">
    <location>
        <begin position="128"/>
        <end position="530"/>
    </location>
</feature>
<dbReference type="SUPFAM" id="SSF51395">
    <property type="entry name" value="FMN-linked oxidoreductases"/>
    <property type="match status" value="1"/>
</dbReference>
<protein>
    <submittedName>
        <fullName evidence="4">FMN-binding glutamate synthase family protein</fullName>
    </submittedName>
</protein>
<dbReference type="RefSeq" id="WP_205458512.1">
    <property type="nucleotide sequence ID" value="NZ_JAFHKK010000006.1"/>
</dbReference>